<organism evidence="1">
    <name type="scientific">Tanacetum cinerariifolium</name>
    <name type="common">Dalmatian daisy</name>
    <name type="synonym">Chrysanthemum cinerariifolium</name>
    <dbReference type="NCBI Taxonomy" id="118510"/>
    <lineage>
        <taxon>Eukaryota</taxon>
        <taxon>Viridiplantae</taxon>
        <taxon>Streptophyta</taxon>
        <taxon>Embryophyta</taxon>
        <taxon>Tracheophyta</taxon>
        <taxon>Spermatophyta</taxon>
        <taxon>Magnoliopsida</taxon>
        <taxon>eudicotyledons</taxon>
        <taxon>Gunneridae</taxon>
        <taxon>Pentapetalae</taxon>
        <taxon>asterids</taxon>
        <taxon>campanulids</taxon>
        <taxon>Asterales</taxon>
        <taxon>Asteraceae</taxon>
        <taxon>Asteroideae</taxon>
        <taxon>Anthemideae</taxon>
        <taxon>Anthemidinae</taxon>
        <taxon>Tanacetum</taxon>
    </lineage>
</organism>
<dbReference type="AlphaFoldDB" id="A0A6L2MEH1"/>
<dbReference type="EMBL" id="BKCJ010006352">
    <property type="protein sequence ID" value="GEU71687.1"/>
    <property type="molecule type" value="Genomic_DNA"/>
</dbReference>
<gene>
    <name evidence="1" type="ORF">Tci_043665</name>
</gene>
<reference evidence="1" key="1">
    <citation type="journal article" date="2019" name="Sci. Rep.">
        <title>Draft genome of Tanacetum cinerariifolium, the natural source of mosquito coil.</title>
        <authorList>
            <person name="Yamashiro T."/>
            <person name="Shiraishi A."/>
            <person name="Satake H."/>
            <person name="Nakayama K."/>
        </authorList>
    </citation>
    <scope>NUCLEOTIDE SEQUENCE</scope>
</reference>
<name>A0A6L2MEH1_TANCI</name>
<comment type="caution">
    <text evidence="1">The sequence shown here is derived from an EMBL/GenBank/DDBJ whole genome shotgun (WGS) entry which is preliminary data.</text>
</comment>
<evidence type="ECO:0000313" key="1">
    <source>
        <dbReference type="EMBL" id="GEU71687.1"/>
    </source>
</evidence>
<accession>A0A6L2MEH1</accession>
<protein>
    <submittedName>
        <fullName evidence="1">Uncharacterized protein</fullName>
    </submittedName>
</protein>
<sequence>MIMMKLICLRFTEPADSYLDDLNYLKDFENEFPAIVYNDALTSKSDFLIKPNVCPQHVIEFTLKDETSFSKYNEEEQNVLYFNDLFYFNVIYLDDSKSNKDNDDKPWGNASIIPLPDKINTDVDAYAQGEKMVSKNGCDVSDMALPPRDQRLGISSARDFLGTTPSYTLIKDLMLRLCHWLIACNIVGRSQAPKKIYKDLDDTWAWVSLEPKRQQVVAASAPEPPPAAGPARTMSQRLCRLEEDVHGLRGALGEQRENQAWK</sequence>
<proteinExistence type="predicted"/>